<feature type="compositionally biased region" description="Acidic residues" evidence="1">
    <location>
        <begin position="873"/>
        <end position="898"/>
    </location>
</feature>
<feature type="region of interest" description="Disordered" evidence="1">
    <location>
        <begin position="128"/>
        <end position="148"/>
    </location>
</feature>
<sequence>MLSISLEVAGLLCVVLLQPVFAQYNRATSVEVQNGKPTAGWSEGPKATSTSIEVISPLPTIYYNCYYAGSLCNNVELTQTGAHAGTIDMELVYDKDAKRKKKRRYEICPSKWNKNHVCPEVDQPDVWTIDPSRNPRSSSGETVKTPKKLSTSLQNVAAKAGNKALKYLIADYQNGVTGTLEPSGLMYTCDEFPFASTIQGGTGFKGDSNAGLTYSAATYCAPQSSRCANDLTWQTNWLNENGLLSTWQALPAKTVRSKWLKDQGIAYPSSDQNEQSKALSALAKHFAKLNGDLFLFKLKTINDPDDPRFAYMDTGEEEDENDDVDANTKRDLTMSSKDKEIYTNSKIHHVRDLGIGFSLGLENDGFGIGASIALEHHSRPQTSSSTPTHTPEVSIAFPLQRTSGFISITRSGTVRSIITGSSVEPRPTAENGSYAVPTGLSPSSLGSVTTLPTLSLVSTVLESSSVLSQNGSGTFTDAPKPVTPPESGPLTTIASQSNSSIVSDLTTTLYPATSSHVSSQFINPNSSAFLAINSTWSTISDRSMPVSAVPSVSSGTLPTLNSSGTTIVTTGISNQTTVRTQKPVSGNVTAPSTSSTTVVETSAPFPANQSVGLQESSTLLSTSSDVTSIALPASRSSLSSVVVPTLANATSSKWSTVAILANSTSTAASSPTTMANITLPATNATTGSEISFSSIETSASSNYHYSEHKWWRELNLLKRRSRCLYNFGEPDGSGAHVIYFSSSVLTAPRTQYNHRLVTCSPPCIIVLPPFKLTEETTITPNPTTTKDRTITFPPITTDMVSFWQVTIQNPGDKIIPVPVIDLPKPITLTDEKPPATITPQVTVRLPVLPPIALETPPPPMEPSSTPVPPPPDSNDDDGTEDEEDDEDDDDEEEEGEDDEHCYCSCYNHKRSFKHHSSIFGAQCYFFRAGSAIDDIRPSTTFPFINHRATAATSAINI</sequence>
<evidence type="ECO:0000256" key="1">
    <source>
        <dbReference type="SAM" id="MobiDB-lite"/>
    </source>
</evidence>
<dbReference type="AlphaFoldDB" id="A0A9P8K547"/>
<keyword evidence="2" id="KW-0732">Signal</keyword>
<feature type="region of interest" description="Disordered" evidence="1">
    <location>
        <begin position="468"/>
        <end position="488"/>
    </location>
</feature>
<evidence type="ECO:0000313" key="3">
    <source>
        <dbReference type="EMBL" id="KAH0220216.1"/>
    </source>
</evidence>
<feature type="chain" id="PRO_5040360553" evidence="2">
    <location>
        <begin position="23"/>
        <end position="957"/>
    </location>
</feature>
<organism evidence="3 4">
    <name type="scientific">Aureobasidium melanogenum</name>
    <name type="common">Aureobasidium pullulans var. melanogenum</name>
    <dbReference type="NCBI Taxonomy" id="46634"/>
    <lineage>
        <taxon>Eukaryota</taxon>
        <taxon>Fungi</taxon>
        <taxon>Dikarya</taxon>
        <taxon>Ascomycota</taxon>
        <taxon>Pezizomycotina</taxon>
        <taxon>Dothideomycetes</taxon>
        <taxon>Dothideomycetidae</taxon>
        <taxon>Dothideales</taxon>
        <taxon>Saccotheciaceae</taxon>
        <taxon>Aureobasidium</taxon>
    </lineage>
</organism>
<proteinExistence type="predicted"/>
<reference evidence="3" key="1">
    <citation type="journal article" date="2021" name="J Fungi (Basel)">
        <title>Virulence traits and population genomics of the black yeast Aureobasidium melanogenum.</title>
        <authorList>
            <person name="Cernosa A."/>
            <person name="Sun X."/>
            <person name="Gostincar C."/>
            <person name="Fang C."/>
            <person name="Gunde-Cimerman N."/>
            <person name="Song Z."/>
        </authorList>
    </citation>
    <scope>NUCLEOTIDE SEQUENCE</scope>
    <source>
        <strain evidence="3">EXF-8016</strain>
    </source>
</reference>
<reference evidence="3" key="2">
    <citation type="submission" date="2021-08" db="EMBL/GenBank/DDBJ databases">
        <authorList>
            <person name="Gostincar C."/>
            <person name="Sun X."/>
            <person name="Song Z."/>
            <person name="Gunde-Cimerman N."/>
        </authorList>
    </citation>
    <scope>NUCLEOTIDE SEQUENCE</scope>
    <source>
        <strain evidence="3">EXF-8016</strain>
    </source>
</reference>
<comment type="caution">
    <text evidence="3">The sequence shown here is derived from an EMBL/GenBank/DDBJ whole genome shotgun (WGS) entry which is preliminary data.</text>
</comment>
<feature type="region of interest" description="Disordered" evidence="1">
    <location>
        <begin position="850"/>
        <end position="898"/>
    </location>
</feature>
<accession>A0A9P8K547</accession>
<evidence type="ECO:0000313" key="4">
    <source>
        <dbReference type="Proteomes" id="UP000767238"/>
    </source>
</evidence>
<evidence type="ECO:0000256" key="2">
    <source>
        <dbReference type="SAM" id="SignalP"/>
    </source>
</evidence>
<feature type="compositionally biased region" description="Polar residues" evidence="1">
    <location>
        <begin position="134"/>
        <end position="148"/>
    </location>
</feature>
<feature type="signal peptide" evidence="2">
    <location>
        <begin position="1"/>
        <end position="22"/>
    </location>
</feature>
<feature type="non-terminal residue" evidence="3">
    <location>
        <position position="957"/>
    </location>
</feature>
<dbReference type="EMBL" id="JAHFYH010000039">
    <property type="protein sequence ID" value="KAH0220216.1"/>
    <property type="molecule type" value="Genomic_DNA"/>
</dbReference>
<name>A0A9P8K547_AURME</name>
<gene>
    <name evidence="3" type="ORF">KCV03_g5753</name>
</gene>
<dbReference type="Proteomes" id="UP000767238">
    <property type="component" value="Unassembled WGS sequence"/>
</dbReference>
<protein>
    <submittedName>
        <fullName evidence="3">Uncharacterized protein</fullName>
    </submittedName>
</protein>
<feature type="compositionally biased region" description="Pro residues" evidence="1">
    <location>
        <begin position="855"/>
        <end position="872"/>
    </location>
</feature>